<dbReference type="RefSeq" id="WP_244503656.1">
    <property type="nucleotide sequence ID" value="NZ_FOSZ01000009.1"/>
</dbReference>
<proteinExistence type="predicted"/>
<organism evidence="2 3">
    <name type="scientific">Shimia haliotis</name>
    <dbReference type="NCBI Taxonomy" id="1280847"/>
    <lineage>
        <taxon>Bacteria</taxon>
        <taxon>Pseudomonadati</taxon>
        <taxon>Pseudomonadota</taxon>
        <taxon>Alphaproteobacteria</taxon>
        <taxon>Rhodobacterales</taxon>
        <taxon>Roseobacteraceae</taxon>
    </lineage>
</organism>
<dbReference type="STRING" id="1280847.SAMN04488036_109100"/>
<evidence type="ECO:0000313" key="3">
    <source>
        <dbReference type="Proteomes" id="UP000198851"/>
    </source>
</evidence>
<feature type="domain" description="RNase NYN" evidence="1">
    <location>
        <begin position="52"/>
        <end position="160"/>
    </location>
</feature>
<name>A0A1I4GNT5_9RHOB</name>
<dbReference type="Proteomes" id="UP000198851">
    <property type="component" value="Unassembled WGS sequence"/>
</dbReference>
<accession>A0A1I4GNT5</accession>
<reference evidence="3" key="1">
    <citation type="submission" date="2016-10" db="EMBL/GenBank/DDBJ databases">
        <authorList>
            <person name="Varghese N."/>
            <person name="Submissions S."/>
        </authorList>
    </citation>
    <scope>NUCLEOTIDE SEQUENCE [LARGE SCALE GENOMIC DNA]</scope>
    <source>
        <strain evidence="3">DSM 28453</strain>
    </source>
</reference>
<keyword evidence="3" id="KW-1185">Reference proteome</keyword>
<sequence length="181" mass="19739">MSDFMARPEAGFLLAALAVFVLGMYLLSRVLQALIARAFKPRATPTPEEPSDAVIVDGSNVMYWKDGEPDLDVVIEVLAKLFNAGLSPGVMFDANAGYLVSERYMHDGAFAKRLGVPKANVLVVPKGTPADATILKAARDMGGRVVTNDRFRDWAEEYPEVLEDGFLIKGGYQEGKLWLSA</sequence>
<dbReference type="InterPro" id="IPR021869">
    <property type="entry name" value="RNase_Zc3h12_NYN"/>
</dbReference>
<dbReference type="Pfam" id="PF11977">
    <property type="entry name" value="RNase_Zc3h12a"/>
    <property type="match status" value="1"/>
</dbReference>
<protein>
    <submittedName>
        <fullName evidence="2">Zc3h12a-like Ribonuclease NYN domain-containing protein</fullName>
    </submittedName>
</protein>
<dbReference type="Gene3D" id="3.40.50.11980">
    <property type="match status" value="1"/>
</dbReference>
<dbReference type="AlphaFoldDB" id="A0A1I4GNT5"/>
<evidence type="ECO:0000259" key="1">
    <source>
        <dbReference type="Pfam" id="PF11977"/>
    </source>
</evidence>
<gene>
    <name evidence="2" type="ORF">SAMN04488036_109100</name>
</gene>
<evidence type="ECO:0000313" key="2">
    <source>
        <dbReference type="EMBL" id="SFL31732.1"/>
    </source>
</evidence>
<dbReference type="EMBL" id="FOSZ01000009">
    <property type="protein sequence ID" value="SFL31732.1"/>
    <property type="molecule type" value="Genomic_DNA"/>
</dbReference>